<dbReference type="Gene3D" id="3.30.565.10">
    <property type="entry name" value="Histidine kinase-like ATPase, C-terminal domain"/>
    <property type="match status" value="1"/>
</dbReference>
<sequence>MQQLIVRKLIVDEHNELFDAQGMRYIEFPSDYNRIREYTTYVLQDCPEEYKEGNLLEQQLSEIIKNGIKHGNKKDPSKKLKVWYDLRKRVRFIVEDEGEGFTNLEAWNEYYRKRQEALFREDFDTFLNLANYRGPNSDAEDGGNSLIAALEYWNGGMIYNKKKNKVGVVRWFTNGSSVGTSQ</sequence>
<dbReference type="GO" id="GO:0005524">
    <property type="term" value="F:ATP binding"/>
    <property type="evidence" value="ECO:0007669"/>
    <property type="project" value="UniProtKB-KW"/>
</dbReference>
<evidence type="ECO:0000313" key="1">
    <source>
        <dbReference type="EMBL" id="HFH29254.1"/>
    </source>
</evidence>
<name>A0A7C3ED36_9SPIR</name>
<dbReference type="InterPro" id="IPR036890">
    <property type="entry name" value="HATPase_C_sf"/>
</dbReference>
<organism evidence="1">
    <name type="scientific">Gracilinema caldarium</name>
    <dbReference type="NCBI Taxonomy" id="215591"/>
    <lineage>
        <taxon>Bacteria</taxon>
        <taxon>Pseudomonadati</taxon>
        <taxon>Spirochaetota</taxon>
        <taxon>Spirochaetia</taxon>
        <taxon>Spirochaetales</taxon>
        <taxon>Breznakiellaceae</taxon>
        <taxon>Gracilinema</taxon>
    </lineage>
</organism>
<keyword evidence="1" id="KW-0067">ATP-binding</keyword>
<gene>
    <name evidence="1" type="ORF">ENS59_07045</name>
</gene>
<keyword evidence="1" id="KW-0547">Nucleotide-binding</keyword>
<accession>A0A7C3ED36</accession>
<dbReference type="EMBL" id="DSVL01000215">
    <property type="protein sequence ID" value="HFH29254.1"/>
    <property type="molecule type" value="Genomic_DNA"/>
</dbReference>
<protein>
    <submittedName>
        <fullName evidence="1">ATP-binding protein</fullName>
    </submittedName>
</protein>
<reference evidence="1" key="1">
    <citation type="journal article" date="2020" name="mSystems">
        <title>Genome- and Community-Level Interaction Insights into Carbon Utilization and Element Cycling Functions of Hydrothermarchaeota in Hydrothermal Sediment.</title>
        <authorList>
            <person name="Zhou Z."/>
            <person name="Liu Y."/>
            <person name="Xu W."/>
            <person name="Pan J."/>
            <person name="Luo Z.H."/>
            <person name="Li M."/>
        </authorList>
    </citation>
    <scope>NUCLEOTIDE SEQUENCE [LARGE SCALE GENOMIC DNA]</scope>
    <source>
        <strain evidence="1">SpSt-503</strain>
    </source>
</reference>
<dbReference type="SUPFAM" id="SSF55874">
    <property type="entry name" value="ATPase domain of HSP90 chaperone/DNA topoisomerase II/histidine kinase"/>
    <property type="match status" value="1"/>
</dbReference>
<dbReference type="AlphaFoldDB" id="A0A7C3ED36"/>
<proteinExistence type="predicted"/>
<comment type="caution">
    <text evidence="1">The sequence shown here is derived from an EMBL/GenBank/DDBJ whole genome shotgun (WGS) entry which is preliminary data.</text>
</comment>